<accession>A0A7J6NA09</accession>
<dbReference type="Pfam" id="PF17921">
    <property type="entry name" value="Integrase_H2C2"/>
    <property type="match status" value="1"/>
</dbReference>
<protein>
    <submittedName>
        <fullName evidence="3">Uncharacterized protein</fullName>
    </submittedName>
</protein>
<name>A0A7J6NA09_PEROL</name>
<dbReference type="InterPro" id="IPR043128">
    <property type="entry name" value="Rev_trsase/Diguanyl_cyclase"/>
</dbReference>
<dbReference type="InterPro" id="IPR012337">
    <property type="entry name" value="RNaseH-like_sf"/>
</dbReference>
<dbReference type="InterPro" id="IPR043502">
    <property type="entry name" value="DNA/RNA_pol_sf"/>
</dbReference>
<dbReference type="InterPro" id="IPR036397">
    <property type="entry name" value="RNaseH_sf"/>
</dbReference>
<evidence type="ECO:0000259" key="2">
    <source>
        <dbReference type="PROSITE" id="PS50994"/>
    </source>
</evidence>
<dbReference type="InterPro" id="IPR050951">
    <property type="entry name" value="Retrovirus_Pol_polyprotein"/>
</dbReference>
<dbReference type="InterPro" id="IPR001584">
    <property type="entry name" value="Integrase_cat-core"/>
</dbReference>
<dbReference type="GO" id="GO:0015074">
    <property type="term" value="P:DNA integration"/>
    <property type="evidence" value="ECO:0007669"/>
    <property type="project" value="InterPro"/>
</dbReference>
<sequence>MPKDGDPKIFARYYIATVPVVNLSRSSTKVRLCLDARQLNCYTTTTGDNSTGADLHLFSTLIKWRSSRAASTDDLSKAFWSVGVMGLQDRVYLGMIINQMVVRWRRVPFGTNWSPWALTSSIRKALDTLCPLRRASISCYMDDMVIVAQDHEEVEATRDAAIQALEQHGFRINQAKRAHNLDTYDYAIGVPRQPNLDDENLRELLDEDDSTFAESTISWCDIFLHDPRVLAPRYVDLRALYCFCDASEFGIAWDICTFDGIRVAARVITQAGGTIPRRELESARLVMLTLREIIAAAQGLVHRCVILSDSSIALYRMKTILANPHSKKIAALPKPEGLVEAEPSLDLTFDMSDQLIMRNDEMAVDEDDDILLSDDDYSPDDFSGEVNTTESVSWYSAFKQRVLVAQSADTLCVHTLARLRAANGNCSQAKFHQIDPDTGLLLSHLWKSDNWVPLIPSEAVDLQREAIDYVHRLFKHPGVKAMKDLVEQFCTFKNIYREVKRFVRSCDVCAVAKTGKMLSKAISSPRCWVKLVWGIIGLDLYGPLPTAEKSWVLIGCDYITKLVSVKIVDNPSGSAVSTAFIEMIGTEGIPKVVVSDRGGCFTSATFKQTLSRYNVVQALCHANDPAQRGWLERGHKEFGAILKASTVEDGATRPWSLDDARRWTRTIKVLCPWICCRASANMIDNVLGTDEEAVSQARAWLGSGLLIEHLTSDIAQIRDSCSEEWGQSLKGLQDLWQERRAQVRRRLAGSRRLKNEHLKVGDVVWKKNYNADKFSNLFIGPFTVTAIEGVTISISDKDGQTSVCGIHQLKRGGPKIKIAREGVDIIKKAAGSQTETELTKPAFDESDLRQWRDAVMNEGVMTRSKKRALEKMDDVINTNGNKEPKVCGIHQLKRGGPKIKIAREGVDIIKKAAGSQTETELTKPAFDESDLRQWRDAVMNEGVMTRSKKRALEKMDDVINTNGNKEPKVRRC</sequence>
<evidence type="ECO:0000259" key="1">
    <source>
        <dbReference type="PROSITE" id="PS50878"/>
    </source>
</evidence>
<dbReference type="InterPro" id="IPR000477">
    <property type="entry name" value="RT_dom"/>
</dbReference>
<dbReference type="AlphaFoldDB" id="A0A7J6NA09"/>
<comment type="caution">
    <text evidence="3">The sequence shown here is derived from an EMBL/GenBank/DDBJ whole genome shotgun (WGS) entry which is preliminary data.</text>
</comment>
<dbReference type="GO" id="GO:0003676">
    <property type="term" value="F:nucleic acid binding"/>
    <property type="evidence" value="ECO:0007669"/>
    <property type="project" value="InterPro"/>
</dbReference>
<dbReference type="Gene3D" id="3.30.70.270">
    <property type="match status" value="1"/>
</dbReference>
<dbReference type="Gene3D" id="3.30.420.10">
    <property type="entry name" value="Ribonuclease H-like superfamily/Ribonuclease H"/>
    <property type="match status" value="1"/>
</dbReference>
<dbReference type="SUPFAM" id="SSF53098">
    <property type="entry name" value="Ribonuclease H-like"/>
    <property type="match status" value="1"/>
</dbReference>
<evidence type="ECO:0000313" key="3">
    <source>
        <dbReference type="EMBL" id="KAF4680594.1"/>
    </source>
</evidence>
<dbReference type="InterPro" id="IPR041588">
    <property type="entry name" value="Integrase_H2C2"/>
</dbReference>
<dbReference type="PANTHER" id="PTHR37984:SF5">
    <property type="entry name" value="PROTEIN NYNRIN-LIKE"/>
    <property type="match status" value="1"/>
</dbReference>
<dbReference type="Proteomes" id="UP000541610">
    <property type="component" value="Unassembled WGS sequence"/>
</dbReference>
<dbReference type="PROSITE" id="PS50994">
    <property type="entry name" value="INTEGRASE"/>
    <property type="match status" value="1"/>
</dbReference>
<dbReference type="EMBL" id="JABANP010000593">
    <property type="protein sequence ID" value="KAF4680594.1"/>
    <property type="molecule type" value="Genomic_DNA"/>
</dbReference>
<feature type="domain" description="Integrase catalytic" evidence="2">
    <location>
        <begin position="521"/>
        <end position="642"/>
    </location>
</feature>
<dbReference type="PROSITE" id="PS50878">
    <property type="entry name" value="RT_POL"/>
    <property type="match status" value="1"/>
</dbReference>
<dbReference type="SUPFAM" id="SSF56672">
    <property type="entry name" value="DNA/RNA polymerases"/>
    <property type="match status" value="1"/>
</dbReference>
<gene>
    <name evidence="3" type="ORF">FOZ60_013240</name>
</gene>
<dbReference type="Pfam" id="PF00078">
    <property type="entry name" value="RVT_1"/>
    <property type="match status" value="1"/>
</dbReference>
<dbReference type="PANTHER" id="PTHR37984">
    <property type="entry name" value="PROTEIN CBG26694"/>
    <property type="match status" value="1"/>
</dbReference>
<proteinExistence type="predicted"/>
<feature type="domain" description="Reverse transcriptase" evidence="1">
    <location>
        <begin position="1"/>
        <end position="224"/>
    </location>
</feature>
<reference evidence="3 4" key="1">
    <citation type="submission" date="2020-04" db="EMBL/GenBank/DDBJ databases">
        <title>Perkinsus olseni comparative genomics.</title>
        <authorList>
            <person name="Bogema D.R."/>
        </authorList>
    </citation>
    <scope>NUCLEOTIDE SEQUENCE [LARGE SCALE GENOMIC DNA]</scope>
    <source>
        <strain evidence="3">00978-12</strain>
    </source>
</reference>
<dbReference type="OrthoDB" id="8065885at2759"/>
<evidence type="ECO:0000313" key="4">
    <source>
        <dbReference type="Proteomes" id="UP000541610"/>
    </source>
</evidence>
<organism evidence="3 4">
    <name type="scientific">Perkinsus olseni</name>
    <name type="common">Perkinsus atlanticus</name>
    <dbReference type="NCBI Taxonomy" id="32597"/>
    <lineage>
        <taxon>Eukaryota</taxon>
        <taxon>Sar</taxon>
        <taxon>Alveolata</taxon>
        <taxon>Perkinsozoa</taxon>
        <taxon>Perkinsea</taxon>
        <taxon>Perkinsida</taxon>
        <taxon>Perkinsidae</taxon>
        <taxon>Perkinsus</taxon>
    </lineage>
</organism>
<dbReference type="Gene3D" id="1.10.340.70">
    <property type="match status" value="1"/>
</dbReference>